<dbReference type="PANTHER" id="PTHR48056">
    <property type="entry name" value="LRR RECEPTOR-LIKE SERINE/THREONINE-PROTEIN KINASE-RELATED"/>
    <property type="match status" value="1"/>
</dbReference>
<sequence>MHHPSQRTLFLLSYLLALTSSYRCTGAISIREATTTLPSTPLPAKAKADRQALLCFKSQLSDPTGTLHSWGSNESLHFCNWRGVTCSNTGVSRVTALDLENSQLSGTISPCITNLTFLRVINLQNNKLHGQIPSELRQLQRLQYLNLSTNFLGGSIPGSLGSIPSLEYLDIRKNGLTGQIPVSLGNSSSLKSLILRQNNLSGEIPPFVSMASSLARIDLWQNSLSGNIPSSLSNLSSLSYLYLAENNLVGDIPESLGHKQSLQGLALAANKLTGTVPPSIYNISSLTFLYIGHNLLHGSLPHGIGDFLPNIQSLIFEDNCFEGPIPASLANATSLKVLDLATNSFSGSIPSLGSLKNLLYLDFSYNYLESNDWNFLSSLGNCVQLTELCLQSNSLGGSLPSSVGNLSTTVYTLWLSMNKISGTIPLEIGNLKILNNLMMHDNIISGNIHSAIGTLRHLTILSLSGNNLSGLIPDSFGNLVQLNELYLQQNNLNGAIPRSLGKCQNLQKLNLSHNSLSGSIPTELLQISSLSKGLDISYNNLTGSIPQEVGALINLGLLNISNNQLSSQIPSTLGQCIVLETLQMEGNFLEGSIPLSLTNLKGIKEVDLSRNNLSGEIPDIFTPLASLEYLNLSFNDFSGAIPTTGVFENSSKVSIEGNKRLCTRAPMLGLPICTEEHRTKHKSLTKQIAIPVAVMATISLSCFSIVLLKKGSKTTNRRSNKRVNVSYEDIIKATDRLSCANIIGSGSFGTVYKGTLEDTKNPVAIKVFNLNLHGSSMSFIAECESLRNIRHRNLVKVITSCSTIDSNGDEFKALIFKYMPNGSLDMWLHQRSDMHSHKSFLTLHQRISIATDVAFALDYLHNQCGRPLIHCDLKPQNILLDEHMSACVSDFGLARFLRADHRFGGDNSSSLAGLKGSIGYIAPEYGQVGQVSTQGDVYSYGVLLLEILTGKRPTDEISQDGMSLRLHNFVNSAFPDKIGMILDPIIVQEIMAGENQKIILAMQSCIVPLIKLGLLCSMESPKDRLPAEHISSEVHAIKNAFSNINGRG</sequence>
<keyword evidence="12" id="KW-0677">Repeat</keyword>
<evidence type="ECO:0000256" key="10">
    <source>
        <dbReference type="ARBA" id="ARBA00022692"/>
    </source>
</evidence>
<evidence type="ECO:0000256" key="4">
    <source>
        <dbReference type="ARBA" id="ARBA00012513"/>
    </source>
</evidence>
<dbReference type="FunFam" id="1.10.510.10:FF:000358">
    <property type="entry name" value="Putative leucine-rich repeat receptor-like serine/threonine-protein kinase"/>
    <property type="match status" value="1"/>
</dbReference>
<evidence type="ECO:0000256" key="7">
    <source>
        <dbReference type="ARBA" id="ARBA00022553"/>
    </source>
</evidence>
<evidence type="ECO:0000256" key="24">
    <source>
        <dbReference type="ARBA" id="ARBA00072040"/>
    </source>
</evidence>
<keyword evidence="16" id="KW-1133">Transmembrane helix</keyword>
<keyword evidence="17" id="KW-0472">Membrane</keyword>
<dbReference type="Proteomes" id="UP000823388">
    <property type="component" value="Chromosome 4K"/>
</dbReference>
<keyword evidence="7" id="KW-0597">Phosphoprotein</keyword>
<keyword evidence="8" id="KW-0433">Leucine-rich repeat</keyword>
<dbReference type="InterPro" id="IPR032675">
    <property type="entry name" value="LRR_dom_sf"/>
</dbReference>
<dbReference type="PROSITE" id="PS50011">
    <property type="entry name" value="PROTEIN_KINASE_DOM"/>
    <property type="match status" value="1"/>
</dbReference>
<evidence type="ECO:0000256" key="25">
    <source>
        <dbReference type="PROSITE-ProRule" id="PRU10141"/>
    </source>
</evidence>
<evidence type="ECO:0000256" key="11">
    <source>
        <dbReference type="ARBA" id="ARBA00022729"/>
    </source>
</evidence>
<keyword evidence="18" id="KW-0675">Receptor</keyword>
<dbReference type="SMART" id="SM00369">
    <property type="entry name" value="LRR_TYP"/>
    <property type="match status" value="9"/>
</dbReference>
<keyword evidence="6" id="KW-0723">Serine/threonine-protein kinase</keyword>
<dbReference type="InterPro" id="IPR003591">
    <property type="entry name" value="Leu-rich_rpt_typical-subtyp"/>
</dbReference>
<accession>A0A8T0TUN6</accession>
<dbReference type="SMART" id="SM00220">
    <property type="entry name" value="S_TKc"/>
    <property type="match status" value="1"/>
</dbReference>
<dbReference type="PROSITE" id="PS00108">
    <property type="entry name" value="PROTEIN_KINASE_ST"/>
    <property type="match status" value="1"/>
</dbReference>
<feature type="signal peptide" evidence="26">
    <location>
        <begin position="1"/>
        <end position="21"/>
    </location>
</feature>
<dbReference type="Pfam" id="PF13855">
    <property type="entry name" value="LRR_8"/>
    <property type="match status" value="2"/>
</dbReference>
<keyword evidence="14" id="KW-0418">Kinase</keyword>
<evidence type="ECO:0000256" key="9">
    <source>
        <dbReference type="ARBA" id="ARBA00022679"/>
    </source>
</evidence>
<evidence type="ECO:0000256" key="6">
    <source>
        <dbReference type="ARBA" id="ARBA00022527"/>
    </source>
</evidence>
<evidence type="ECO:0000313" key="28">
    <source>
        <dbReference type="EMBL" id="KAG2612536.1"/>
    </source>
</evidence>
<dbReference type="PROSITE" id="PS51450">
    <property type="entry name" value="LRR"/>
    <property type="match status" value="2"/>
</dbReference>
<dbReference type="InterPro" id="IPR001245">
    <property type="entry name" value="Ser-Thr/Tyr_kinase_cat_dom"/>
</dbReference>
<comment type="catalytic activity">
    <reaction evidence="20">
        <text>L-threonyl-[protein] + ATP = O-phospho-L-threonyl-[protein] + ADP + H(+)</text>
        <dbReference type="Rhea" id="RHEA:46608"/>
        <dbReference type="Rhea" id="RHEA-COMP:11060"/>
        <dbReference type="Rhea" id="RHEA-COMP:11605"/>
        <dbReference type="ChEBI" id="CHEBI:15378"/>
        <dbReference type="ChEBI" id="CHEBI:30013"/>
        <dbReference type="ChEBI" id="CHEBI:30616"/>
        <dbReference type="ChEBI" id="CHEBI:61977"/>
        <dbReference type="ChEBI" id="CHEBI:456216"/>
        <dbReference type="EC" id="2.7.11.1"/>
    </reaction>
</comment>
<evidence type="ECO:0000256" key="17">
    <source>
        <dbReference type="ARBA" id="ARBA00023136"/>
    </source>
</evidence>
<dbReference type="InterPro" id="IPR050647">
    <property type="entry name" value="Plant_LRR-RLKs"/>
</dbReference>
<evidence type="ECO:0000256" key="14">
    <source>
        <dbReference type="ARBA" id="ARBA00022777"/>
    </source>
</evidence>
<comment type="caution">
    <text evidence="28">The sequence shown here is derived from an EMBL/GenBank/DDBJ whole genome shotgun (WGS) entry which is preliminary data.</text>
</comment>
<dbReference type="InterPro" id="IPR011009">
    <property type="entry name" value="Kinase-like_dom_sf"/>
</dbReference>
<dbReference type="Gene3D" id="3.30.200.20">
    <property type="entry name" value="Phosphorylase Kinase, domain 1"/>
    <property type="match status" value="1"/>
</dbReference>
<dbReference type="PANTHER" id="PTHR48056:SF89">
    <property type="entry name" value="OS06G0585982 PROTEIN"/>
    <property type="match status" value="1"/>
</dbReference>
<comment type="function">
    <text evidence="23">The processed protein kinase Xa21 chain released by protein cleavage after X.oryzae pv. oryzae protein Ax21 detection translocates into the nucleus where it can bind and regulate WRKY62, a transcription factor. Confers resistance to the bacterial pathogen X.oryzae pv. oryzae (Xoo).</text>
</comment>
<dbReference type="SUPFAM" id="SSF56112">
    <property type="entry name" value="Protein kinase-like (PK-like)"/>
    <property type="match status" value="1"/>
</dbReference>
<keyword evidence="13 25" id="KW-0547">Nucleotide-binding</keyword>
<comment type="function">
    <text evidence="22">Receptor kinase that detects X.oryzae pv. oryzae protein Ax21 to promote innate immunity. Following X.oryzae pv. oryzae protein Ax21 detection, undergoes cleavage, releasing the processed protein kinase Xa21 chain.</text>
</comment>
<keyword evidence="29" id="KW-1185">Reference proteome</keyword>
<dbReference type="InterPro" id="IPR017441">
    <property type="entry name" value="Protein_kinase_ATP_BS"/>
</dbReference>
<feature type="binding site" evidence="25">
    <location>
        <position position="766"/>
    </location>
    <ligand>
        <name>ATP</name>
        <dbReference type="ChEBI" id="CHEBI:30616"/>
    </ligand>
</feature>
<evidence type="ECO:0000259" key="27">
    <source>
        <dbReference type="PROSITE" id="PS50011"/>
    </source>
</evidence>
<dbReference type="Pfam" id="PF00560">
    <property type="entry name" value="LRR_1"/>
    <property type="match status" value="10"/>
</dbReference>
<dbReference type="InterPro" id="IPR013210">
    <property type="entry name" value="LRR_N_plant-typ"/>
</dbReference>
<dbReference type="Pfam" id="PF07714">
    <property type="entry name" value="PK_Tyr_Ser-Thr"/>
    <property type="match status" value="1"/>
</dbReference>
<dbReference type="Gene3D" id="1.10.510.10">
    <property type="entry name" value="Transferase(Phosphotransferase) domain 1"/>
    <property type="match status" value="1"/>
</dbReference>
<keyword evidence="10" id="KW-0812">Transmembrane</keyword>
<gene>
    <name evidence="28" type="ORF">PVAP13_4KG302000</name>
</gene>
<organism evidence="28 29">
    <name type="scientific">Panicum virgatum</name>
    <name type="common">Blackwell switchgrass</name>
    <dbReference type="NCBI Taxonomy" id="38727"/>
    <lineage>
        <taxon>Eukaryota</taxon>
        <taxon>Viridiplantae</taxon>
        <taxon>Streptophyta</taxon>
        <taxon>Embryophyta</taxon>
        <taxon>Tracheophyta</taxon>
        <taxon>Spermatophyta</taxon>
        <taxon>Magnoliopsida</taxon>
        <taxon>Liliopsida</taxon>
        <taxon>Poales</taxon>
        <taxon>Poaceae</taxon>
        <taxon>PACMAD clade</taxon>
        <taxon>Panicoideae</taxon>
        <taxon>Panicodae</taxon>
        <taxon>Paniceae</taxon>
        <taxon>Panicinae</taxon>
        <taxon>Panicum</taxon>
        <taxon>Panicum sect. Hiantes</taxon>
    </lineage>
</organism>
<dbReference type="AlphaFoldDB" id="A0A8T0TUN6"/>
<keyword evidence="15 25" id="KW-0067">ATP-binding</keyword>
<evidence type="ECO:0000256" key="21">
    <source>
        <dbReference type="ARBA" id="ARBA00048679"/>
    </source>
</evidence>
<dbReference type="PROSITE" id="PS00107">
    <property type="entry name" value="PROTEIN_KINASE_ATP"/>
    <property type="match status" value="1"/>
</dbReference>
<evidence type="ECO:0000313" key="29">
    <source>
        <dbReference type="Proteomes" id="UP000823388"/>
    </source>
</evidence>
<dbReference type="Pfam" id="PF08263">
    <property type="entry name" value="LRRNT_2"/>
    <property type="match status" value="1"/>
</dbReference>
<evidence type="ECO:0000256" key="2">
    <source>
        <dbReference type="ARBA" id="ARBA00004389"/>
    </source>
</evidence>
<evidence type="ECO:0000256" key="15">
    <source>
        <dbReference type="ARBA" id="ARBA00022840"/>
    </source>
</evidence>
<dbReference type="FunFam" id="3.80.10.10:FF:000275">
    <property type="entry name" value="Leucine-rich repeat receptor-like protein kinase"/>
    <property type="match status" value="1"/>
</dbReference>
<dbReference type="GO" id="GO:0033612">
    <property type="term" value="F:receptor serine/threonine kinase binding"/>
    <property type="evidence" value="ECO:0007669"/>
    <property type="project" value="TreeGrafter"/>
</dbReference>
<dbReference type="GO" id="GO:0005524">
    <property type="term" value="F:ATP binding"/>
    <property type="evidence" value="ECO:0007669"/>
    <property type="project" value="UniProtKB-UniRule"/>
</dbReference>
<evidence type="ECO:0000256" key="18">
    <source>
        <dbReference type="ARBA" id="ARBA00023170"/>
    </source>
</evidence>
<protein>
    <recommendedName>
        <fullName evidence="24">Receptor kinase-like protein Xa21</fullName>
        <ecNumber evidence="4">2.7.11.1</ecNumber>
    </recommendedName>
</protein>
<feature type="chain" id="PRO_5035776840" description="Receptor kinase-like protein Xa21" evidence="26">
    <location>
        <begin position="22"/>
        <end position="1048"/>
    </location>
</feature>
<dbReference type="InterPro" id="IPR000719">
    <property type="entry name" value="Prot_kinase_dom"/>
</dbReference>
<comment type="similarity">
    <text evidence="3">Belongs to the protein kinase superfamily. Ser/Thr protein kinase family.</text>
</comment>
<keyword evidence="9" id="KW-0808">Transferase</keyword>
<evidence type="ECO:0000256" key="20">
    <source>
        <dbReference type="ARBA" id="ARBA00047899"/>
    </source>
</evidence>
<comment type="catalytic activity">
    <reaction evidence="21">
        <text>L-seryl-[protein] + ATP = O-phospho-L-seryl-[protein] + ADP + H(+)</text>
        <dbReference type="Rhea" id="RHEA:17989"/>
        <dbReference type="Rhea" id="RHEA-COMP:9863"/>
        <dbReference type="Rhea" id="RHEA-COMP:11604"/>
        <dbReference type="ChEBI" id="CHEBI:15378"/>
        <dbReference type="ChEBI" id="CHEBI:29999"/>
        <dbReference type="ChEBI" id="CHEBI:30616"/>
        <dbReference type="ChEBI" id="CHEBI:83421"/>
        <dbReference type="ChEBI" id="CHEBI:456216"/>
        <dbReference type="EC" id="2.7.11.1"/>
    </reaction>
</comment>
<dbReference type="EMBL" id="CM029043">
    <property type="protein sequence ID" value="KAG2612536.1"/>
    <property type="molecule type" value="Genomic_DNA"/>
</dbReference>
<evidence type="ECO:0000256" key="8">
    <source>
        <dbReference type="ARBA" id="ARBA00022614"/>
    </source>
</evidence>
<dbReference type="OrthoDB" id="676979at2759"/>
<dbReference type="GO" id="GO:0004674">
    <property type="term" value="F:protein serine/threonine kinase activity"/>
    <property type="evidence" value="ECO:0007669"/>
    <property type="project" value="UniProtKB-KW"/>
</dbReference>
<dbReference type="FunFam" id="3.80.10.10:FF:001158">
    <property type="entry name" value="Leucine-rich repeat protein kinase family protein"/>
    <property type="match status" value="1"/>
</dbReference>
<dbReference type="SUPFAM" id="SSF52058">
    <property type="entry name" value="L domain-like"/>
    <property type="match status" value="3"/>
</dbReference>
<evidence type="ECO:0000256" key="23">
    <source>
        <dbReference type="ARBA" id="ARBA00056628"/>
    </source>
</evidence>
<dbReference type="GO" id="GO:0005789">
    <property type="term" value="C:endoplasmic reticulum membrane"/>
    <property type="evidence" value="ECO:0007669"/>
    <property type="project" value="UniProtKB-SubCell"/>
</dbReference>
<dbReference type="FunFam" id="3.80.10.10:FF:000288">
    <property type="entry name" value="LRR receptor-like serine/threonine-protein kinase EFR"/>
    <property type="match status" value="1"/>
</dbReference>
<name>A0A8T0TUN6_PANVG</name>
<evidence type="ECO:0000256" key="5">
    <source>
        <dbReference type="ARBA" id="ARBA00022475"/>
    </source>
</evidence>
<dbReference type="InterPro" id="IPR008271">
    <property type="entry name" value="Ser/Thr_kinase_AS"/>
</dbReference>
<keyword evidence="5" id="KW-1003">Cell membrane</keyword>
<comment type="subcellular location">
    <subcellularLocation>
        <location evidence="1">Cell membrane</location>
        <topology evidence="1">Single-pass type I membrane protein</topology>
    </subcellularLocation>
    <subcellularLocation>
        <location evidence="2">Endoplasmic reticulum membrane</location>
        <topology evidence="2">Single-pass membrane protein</topology>
    </subcellularLocation>
</comment>
<keyword evidence="11 26" id="KW-0732">Signal</keyword>
<evidence type="ECO:0000256" key="3">
    <source>
        <dbReference type="ARBA" id="ARBA00008684"/>
    </source>
</evidence>
<dbReference type="InterPro" id="IPR001611">
    <property type="entry name" value="Leu-rich_rpt"/>
</dbReference>
<evidence type="ECO:0000256" key="16">
    <source>
        <dbReference type="ARBA" id="ARBA00022989"/>
    </source>
</evidence>
<keyword evidence="19" id="KW-0325">Glycoprotein</keyword>
<evidence type="ECO:0000256" key="26">
    <source>
        <dbReference type="SAM" id="SignalP"/>
    </source>
</evidence>
<dbReference type="Gene3D" id="3.80.10.10">
    <property type="entry name" value="Ribonuclease Inhibitor"/>
    <property type="match status" value="3"/>
</dbReference>
<feature type="domain" description="Protein kinase" evidence="27">
    <location>
        <begin position="737"/>
        <end position="1038"/>
    </location>
</feature>
<evidence type="ECO:0000256" key="12">
    <source>
        <dbReference type="ARBA" id="ARBA00022737"/>
    </source>
</evidence>
<evidence type="ECO:0000256" key="19">
    <source>
        <dbReference type="ARBA" id="ARBA00023180"/>
    </source>
</evidence>
<dbReference type="FunFam" id="3.30.200.20:FF:000432">
    <property type="entry name" value="LRR receptor-like serine/threonine-protein kinase EFR"/>
    <property type="match status" value="1"/>
</dbReference>
<dbReference type="GO" id="GO:0005886">
    <property type="term" value="C:plasma membrane"/>
    <property type="evidence" value="ECO:0007669"/>
    <property type="project" value="UniProtKB-SubCell"/>
</dbReference>
<proteinExistence type="inferred from homology"/>
<dbReference type="EC" id="2.7.11.1" evidence="4"/>
<evidence type="ECO:0000256" key="1">
    <source>
        <dbReference type="ARBA" id="ARBA00004251"/>
    </source>
</evidence>
<evidence type="ECO:0000256" key="13">
    <source>
        <dbReference type="ARBA" id="ARBA00022741"/>
    </source>
</evidence>
<evidence type="ECO:0000256" key="22">
    <source>
        <dbReference type="ARBA" id="ARBA00054320"/>
    </source>
</evidence>
<reference evidence="28" key="1">
    <citation type="submission" date="2020-05" db="EMBL/GenBank/DDBJ databases">
        <title>WGS assembly of Panicum virgatum.</title>
        <authorList>
            <person name="Lovell J.T."/>
            <person name="Jenkins J."/>
            <person name="Shu S."/>
            <person name="Juenger T.E."/>
            <person name="Schmutz J."/>
        </authorList>
    </citation>
    <scope>NUCLEOTIDE SEQUENCE</scope>
    <source>
        <strain evidence="28">AP13</strain>
    </source>
</reference>